<feature type="chain" id="PRO_5040403293" evidence="1">
    <location>
        <begin position="22"/>
        <end position="78"/>
    </location>
</feature>
<sequence>MFRSALVCLLISWITTQIIIANDLDSSLNVLKSGCRALEKNITDYSYALSLAFLISHVECSYRTEMLTGLIPRITKKR</sequence>
<dbReference type="EMBL" id="JAGMUX010000006">
    <property type="protein sequence ID" value="KAH7255442.1"/>
    <property type="molecule type" value="Genomic_DNA"/>
</dbReference>
<dbReference type="AlphaFoldDB" id="A0A9P9HF14"/>
<protein>
    <submittedName>
        <fullName evidence="2">Uncharacterized protein</fullName>
    </submittedName>
</protein>
<comment type="caution">
    <text evidence="2">The sequence shown here is derived from an EMBL/GenBank/DDBJ whole genome shotgun (WGS) entry which is preliminary data.</text>
</comment>
<name>A0A9P9HF14_FUSRE</name>
<organism evidence="2 3">
    <name type="scientific">Fusarium redolens</name>
    <dbReference type="NCBI Taxonomy" id="48865"/>
    <lineage>
        <taxon>Eukaryota</taxon>
        <taxon>Fungi</taxon>
        <taxon>Dikarya</taxon>
        <taxon>Ascomycota</taxon>
        <taxon>Pezizomycotina</taxon>
        <taxon>Sordariomycetes</taxon>
        <taxon>Hypocreomycetidae</taxon>
        <taxon>Hypocreales</taxon>
        <taxon>Nectriaceae</taxon>
        <taxon>Fusarium</taxon>
        <taxon>Fusarium redolens species complex</taxon>
    </lineage>
</organism>
<evidence type="ECO:0000313" key="3">
    <source>
        <dbReference type="Proteomes" id="UP000720189"/>
    </source>
</evidence>
<evidence type="ECO:0000256" key="1">
    <source>
        <dbReference type="SAM" id="SignalP"/>
    </source>
</evidence>
<reference evidence="2" key="1">
    <citation type="journal article" date="2021" name="Nat. Commun.">
        <title>Genetic determinants of endophytism in the Arabidopsis root mycobiome.</title>
        <authorList>
            <person name="Mesny F."/>
            <person name="Miyauchi S."/>
            <person name="Thiergart T."/>
            <person name="Pickel B."/>
            <person name="Atanasova L."/>
            <person name="Karlsson M."/>
            <person name="Huettel B."/>
            <person name="Barry K.W."/>
            <person name="Haridas S."/>
            <person name="Chen C."/>
            <person name="Bauer D."/>
            <person name="Andreopoulos W."/>
            <person name="Pangilinan J."/>
            <person name="LaButti K."/>
            <person name="Riley R."/>
            <person name="Lipzen A."/>
            <person name="Clum A."/>
            <person name="Drula E."/>
            <person name="Henrissat B."/>
            <person name="Kohler A."/>
            <person name="Grigoriev I.V."/>
            <person name="Martin F.M."/>
            <person name="Hacquard S."/>
        </authorList>
    </citation>
    <scope>NUCLEOTIDE SEQUENCE</scope>
    <source>
        <strain evidence="2">MPI-CAGE-AT-0023</strain>
    </source>
</reference>
<accession>A0A9P9HF14</accession>
<keyword evidence="1" id="KW-0732">Signal</keyword>
<keyword evidence="3" id="KW-1185">Reference proteome</keyword>
<evidence type="ECO:0000313" key="2">
    <source>
        <dbReference type="EMBL" id="KAH7255442.1"/>
    </source>
</evidence>
<dbReference type="Proteomes" id="UP000720189">
    <property type="component" value="Unassembled WGS sequence"/>
</dbReference>
<dbReference type="RefSeq" id="XP_046051011.1">
    <property type="nucleotide sequence ID" value="XM_046192461.1"/>
</dbReference>
<proteinExistence type="predicted"/>
<feature type="signal peptide" evidence="1">
    <location>
        <begin position="1"/>
        <end position="21"/>
    </location>
</feature>
<gene>
    <name evidence="2" type="ORF">BKA55DRAFT_564094</name>
</gene>
<dbReference type="GeneID" id="70222415"/>